<evidence type="ECO:0000313" key="2">
    <source>
        <dbReference type="Proteomes" id="UP000636479"/>
    </source>
</evidence>
<protein>
    <submittedName>
        <fullName evidence="1">Uncharacterized protein</fullName>
    </submittedName>
</protein>
<name>A0A8H6RXA5_9AGAR</name>
<reference evidence="1" key="1">
    <citation type="submission" date="2020-05" db="EMBL/GenBank/DDBJ databases">
        <title>Mycena genomes resolve the evolution of fungal bioluminescence.</title>
        <authorList>
            <person name="Tsai I.J."/>
        </authorList>
    </citation>
    <scope>NUCLEOTIDE SEQUENCE</scope>
    <source>
        <strain evidence="1">171206Taipei</strain>
    </source>
</reference>
<dbReference type="RefSeq" id="XP_037212917.1">
    <property type="nucleotide sequence ID" value="XM_037370646.1"/>
</dbReference>
<dbReference type="GeneID" id="59353162"/>
<accession>A0A8H6RXA5</accession>
<dbReference type="Proteomes" id="UP000636479">
    <property type="component" value="Unassembled WGS sequence"/>
</dbReference>
<evidence type="ECO:0000313" key="1">
    <source>
        <dbReference type="EMBL" id="KAF7288598.1"/>
    </source>
</evidence>
<comment type="caution">
    <text evidence="1">The sequence shown here is derived from an EMBL/GenBank/DDBJ whole genome shotgun (WGS) entry which is preliminary data.</text>
</comment>
<proteinExistence type="predicted"/>
<gene>
    <name evidence="1" type="ORF">MIND_01426400</name>
</gene>
<organism evidence="1 2">
    <name type="scientific">Mycena indigotica</name>
    <dbReference type="NCBI Taxonomy" id="2126181"/>
    <lineage>
        <taxon>Eukaryota</taxon>
        <taxon>Fungi</taxon>
        <taxon>Dikarya</taxon>
        <taxon>Basidiomycota</taxon>
        <taxon>Agaricomycotina</taxon>
        <taxon>Agaricomycetes</taxon>
        <taxon>Agaricomycetidae</taxon>
        <taxon>Agaricales</taxon>
        <taxon>Marasmiineae</taxon>
        <taxon>Mycenaceae</taxon>
        <taxon>Mycena</taxon>
    </lineage>
</organism>
<dbReference type="OrthoDB" id="3145912at2759"/>
<dbReference type="EMBL" id="JACAZF010000020">
    <property type="protein sequence ID" value="KAF7288598.1"/>
    <property type="molecule type" value="Genomic_DNA"/>
</dbReference>
<keyword evidence="2" id="KW-1185">Reference proteome</keyword>
<dbReference type="AlphaFoldDB" id="A0A8H6RXA5"/>
<sequence>MADVALRLPRELELKIFREASMQHPRGIPTLMRVASWVKESVERLLSGALVIIQKPSPDAFPHPDTPFPVLSPEIFDHLVAQSHSRSLIAQLTERLLFGGWLSESDISAVLQRCPAVHAVTIETHTPTRGAVDLFRQFRARSRPVDMFSALLHLRRLTGNLMLLFGMTLSQSVELSALARLTHLHLLWHHDPWLWDAVLALPALTHLAIDTGDRYHEVVQHDVLSLNRLLDTLSDPHMSLSVFVMAYQRLAHIPLDERLMEHPACLLFHRGMARMGWPEWQDDWKAGVLCGSGFWERVDELAKERRGLLGN</sequence>